<evidence type="ECO:0000313" key="4">
    <source>
        <dbReference type="EMBL" id="KAJ7760138.1"/>
    </source>
</evidence>
<accession>A0AAD7NHH3</accession>
<feature type="domain" description="RING-type" evidence="3">
    <location>
        <begin position="226"/>
        <end position="290"/>
    </location>
</feature>
<comment type="caution">
    <text evidence="4">The sequence shown here is derived from an EMBL/GenBank/DDBJ whole genome shotgun (WGS) entry which is preliminary data.</text>
</comment>
<proteinExistence type="predicted"/>
<dbReference type="GO" id="GO:0008270">
    <property type="term" value="F:zinc ion binding"/>
    <property type="evidence" value="ECO:0007669"/>
    <property type="project" value="UniProtKB-KW"/>
</dbReference>
<keyword evidence="1" id="KW-0479">Metal-binding</keyword>
<name>A0AAD7NHH3_9AGAR</name>
<keyword evidence="5" id="KW-1185">Reference proteome</keyword>
<reference evidence="4" key="1">
    <citation type="submission" date="2023-03" db="EMBL/GenBank/DDBJ databases">
        <title>Massive genome expansion in bonnet fungi (Mycena s.s.) driven by repeated elements and novel gene families across ecological guilds.</title>
        <authorList>
            <consortium name="Lawrence Berkeley National Laboratory"/>
            <person name="Harder C.B."/>
            <person name="Miyauchi S."/>
            <person name="Viragh M."/>
            <person name="Kuo A."/>
            <person name="Thoen E."/>
            <person name="Andreopoulos B."/>
            <person name="Lu D."/>
            <person name="Skrede I."/>
            <person name="Drula E."/>
            <person name="Henrissat B."/>
            <person name="Morin E."/>
            <person name="Kohler A."/>
            <person name="Barry K."/>
            <person name="LaButti K."/>
            <person name="Morin E."/>
            <person name="Salamov A."/>
            <person name="Lipzen A."/>
            <person name="Mereny Z."/>
            <person name="Hegedus B."/>
            <person name="Baldrian P."/>
            <person name="Stursova M."/>
            <person name="Weitz H."/>
            <person name="Taylor A."/>
            <person name="Grigoriev I.V."/>
            <person name="Nagy L.G."/>
            <person name="Martin F."/>
            <person name="Kauserud H."/>
        </authorList>
    </citation>
    <scope>NUCLEOTIDE SEQUENCE</scope>
    <source>
        <strain evidence="4">CBHHK188m</strain>
    </source>
</reference>
<sequence length="335" mass="37092">MFSTWLNAEQAKDEVASNLQGLQNSSDALLSDAVLFYLLIPLCIFSIFFVLSVTTGPPNVLKVCGTIFNCLKFVALDLIPVLIIATTTQFVFYVAFTSFLAWFSVAVGYDTDLPDAHLFRWTFTMHLRKIAVPDTSIGAVKILVFTLGLFSSWGLLILYVYERRKIAKDFNHHHAKRVAFENAIAEGRRTVQRCTKQVPPLLFLPALKYSNVYTRQLADVDASLACLICVDRLTQPYTLAPCGHTFDLECLQAWFRTAHPSPADEQLALTLDPRGGLFALRRKKFCPLCHAEVVGCPAPAHALLGLGMTPPEEGNPWKGLFVGVERSPARPSAAA</sequence>
<evidence type="ECO:0000256" key="1">
    <source>
        <dbReference type="PROSITE-ProRule" id="PRU00175"/>
    </source>
</evidence>
<protein>
    <recommendedName>
        <fullName evidence="3">RING-type domain-containing protein</fullName>
    </recommendedName>
</protein>
<organism evidence="4 5">
    <name type="scientific">Mycena maculata</name>
    <dbReference type="NCBI Taxonomy" id="230809"/>
    <lineage>
        <taxon>Eukaryota</taxon>
        <taxon>Fungi</taxon>
        <taxon>Dikarya</taxon>
        <taxon>Basidiomycota</taxon>
        <taxon>Agaricomycotina</taxon>
        <taxon>Agaricomycetes</taxon>
        <taxon>Agaricomycetidae</taxon>
        <taxon>Agaricales</taxon>
        <taxon>Marasmiineae</taxon>
        <taxon>Mycenaceae</taxon>
        <taxon>Mycena</taxon>
    </lineage>
</organism>
<dbReference type="SMART" id="SM00184">
    <property type="entry name" value="RING"/>
    <property type="match status" value="1"/>
</dbReference>
<dbReference type="EMBL" id="JARJLG010000050">
    <property type="protein sequence ID" value="KAJ7760138.1"/>
    <property type="molecule type" value="Genomic_DNA"/>
</dbReference>
<keyword evidence="2" id="KW-0812">Transmembrane</keyword>
<keyword evidence="1" id="KW-0862">Zinc</keyword>
<feature type="transmembrane region" description="Helical" evidence="2">
    <location>
        <begin position="34"/>
        <end position="54"/>
    </location>
</feature>
<keyword evidence="2" id="KW-0472">Membrane</keyword>
<keyword evidence="2" id="KW-1133">Transmembrane helix</keyword>
<dbReference type="Pfam" id="PF13923">
    <property type="entry name" value="zf-C3HC4_2"/>
    <property type="match status" value="1"/>
</dbReference>
<dbReference type="Gene3D" id="3.30.40.10">
    <property type="entry name" value="Zinc/RING finger domain, C3HC4 (zinc finger)"/>
    <property type="match status" value="1"/>
</dbReference>
<dbReference type="Proteomes" id="UP001215280">
    <property type="component" value="Unassembled WGS sequence"/>
</dbReference>
<evidence type="ECO:0000313" key="5">
    <source>
        <dbReference type="Proteomes" id="UP001215280"/>
    </source>
</evidence>
<gene>
    <name evidence="4" type="ORF">DFH07DRAFT_1060139</name>
</gene>
<evidence type="ECO:0000256" key="2">
    <source>
        <dbReference type="SAM" id="Phobius"/>
    </source>
</evidence>
<feature type="transmembrane region" description="Helical" evidence="2">
    <location>
        <begin position="90"/>
        <end position="109"/>
    </location>
</feature>
<evidence type="ECO:0000259" key="3">
    <source>
        <dbReference type="PROSITE" id="PS50089"/>
    </source>
</evidence>
<dbReference type="AlphaFoldDB" id="A0AAD7NHH3"/>
<dbReference type="InterPro" id="IPR001841">
    <property type="entry name" value="Znf_RING"/>
</dbReference>
<dbReference type="InterPro" id="IPR013083">
    <property type="entry name" value="Znf_RING/FYVE/PHD"/>
</dbReference>
<feature type="transmembrane region" description="Helical" evidence="2">
    <location>
        <begin position="60"/>
        <end position="83"/>
    </location>
</feature>
<dbReference type="PROSITE" id="PS50089">
    <property type="entry name" value="ZF_RING_2"/>
    <property type="match status" value="1"/>
</dbReference>
<dbReference type="SUPFAM" id="SSF57850">
    <property type="entry name" value="RING/U-box"/>
    <property type="match status" value="1"/>
</dbReference>
<feature type="transmembrane region" description="Helical" evidence="2">
    <location>
        <begin position="142"/>
        <end position="161"/>
    </location>
</feature>
<keyword evidence="1" id="KW-0863">Zinc-finger</keyword>